<dbReference type="PANTHER" id="PTHR46106:SF1">
    <property type="entry name" value="RECEPTOR-TYPE TYROSINE-PROTEIN PHOSPHATASE-LIKE N"/>
    <property type="match status" value="1"/>
</dbReference>
<feature type="region of interest" description="Disordered" evidence="13">
    <location>
        <begin position="185"/>
        <end position="213"/>
    </location>
</feature>
<proteinExistence type="inferred from homology"/>
<evidence type="ECO:0000259" key="17">
    <source>
        <dbReference type="PROSITE" id="PS50056"/>
    </source>
</evidence>
<sequence length="960" mass="106385">MGSQRLWRVLFLMTVFYQMGMSTRYGCLFEKNLCPRDQPCSDDGLFGQCRLPQLQRVQYDVSVPVLHKLQEVIKELIVKGKSWQDDITQYIIGKELSRIPQTLPLPGHHDNPASQSSEAEQNALPSKMQYSTGSRAKDDVDDINPDLMQRYLDYMIMDPPQSSLALQMQTLDPYTYRQQYGYQDDKERSLNTLDRGSFPRPSSHSGGKGPRDRNRQMLQNLVSLYLSSSTQPDSHHRGAAAPLAASPIYQKLDFPLDFAKEYISQQDVEVRKQQEPTQKETQKDYGSLAGLDDDSMQKVALLLDHYGMDMKDLTPQQLSNLPAVLKQLQMEAAAVRTDTSERYRNSAASRKKISEGAMTHKVDQAPIYHPDEPPGPQASTDKPPSAGATERPIGKEPGATILMNPEKQGNKEPVEGATPAKDEYGYIVTNQSPLSLDHRVRLLEALAERIHLSTGSLIDISEVGPALTFRVRPNSQNLSAEDVADKAVAEKTFLEYETGLKILQAGVGQSSFPGGVFGCWRADGRALPQATRVKYGSRWVFITMVAMACVGGILVATMTIACLRHHANRLASAKLGLGPEGGTVTHQEYQDLCRQHMASKGTASLASGGGGGAAGGSGAGGGTRGCGGGTDTSRVSSVSSQFSDAPQPSPSSHSSTPSWCEEPAQSNMDISTGHMILAYMEDHLKNKDRLLKEWEALCSYQAEPSTVSVAQSENNLKKNRCPDSVPYDHSRVKMKAEMNPSRTDYINASTIIEHDPRMPAYIATQGPLSHTISDFWQMVWENGCTVIVMMTALVEDGVKQCDRYWPDEGSSLYHIYEVNLVSEHIWCNDFLVRSFYLKNVQTQETRTLTQFHFLSWPALGIPTSTRTLLDFRRKVNKCYRGRSCPIIVHCSDGTGRTGTYILIDMVLNRMAKGVKEIDIAATLEHVRDQRPGMVRTKDQFEFALTAVAEEVNAILKALPQ</sequence>
<accession>A0ABD0XNX2</accession>
<evidence type="ECO:0000256" key="5">
    <source>
        <dbReference type="ARBA" id="ARBA00022989"/>
    </source>
</evidence>
<feature type="transmembrane region" description="Helical" evidence="14">
    <location>
        <begin position="539"/>
        <end position="563"/>
    </location>
</feature>
<comment type="subcellular location">
    <subcellularLocation>
        <location evidence="1">Cytoplasmic vesicle</location>
        <location evidence="1">Secretory vesicle membrane</location>
        <topology evidence="1">Single-pass type I membrane protein</topology>
    </subcellularLocation>
    <subcellularLocation>
        <location evidence="12">Synapse</location>
    </subcellularLocation>
</comment>
<dbReference type="InterPro" id="IPR029403">
    <property type="entry name" value="RESP18_dom"/>
</dbReference>
<feature type="signal peptide" evidence="15">
    <location>
        <begin position="1"/>
        <end position="22"/>
    </location>
</feature>
<feature type="domain" description="Tyrosine specific protein phosphatases" evidence="17">
    <location>
        <begin position="869"/>
        <end position="941"/>
    </location>
</feature>
<dbReference type="InterPro" id="IPR021613">
    <property type="entry name" value="Receptor_IA-2_dom"/>
</dbReference>
<dbReference type="InterPro" id="IPR016130">
    <property type="entry name" value="Tyr_Pase_AS"/>
</dbReference>
<keyword evidence="2" id="KW-0597">Phosphoprotein</keyword>
<evidence type="ECO:0000256" key="11">
    <source>
        <dbReference type="ARBA" id="ARBA00025723"/>
    </source>
</evidence>
<dbReference type="InterPro" id="IPR000387">
    <property type="entry name" value="Tyr_Pase_dom"/>
</dbReference>
<evidence type="ECO:0008006" key="20">
    <source>
        <dbReference type="Google" id="ProtNLM"/>
    </source>
</evidence>
<evidence type="ECO:0000256" key="14">
    <source>
        <dbReference type="SAM" id="Phobius"/>
    </source>
</evidence>
<feature type="compositionally biased region" description="Basic and acidic residues" evidence="13">
    <location>
        <begin position="268"/>
        <end position="283"/>
    </location>
</feature>
<feature type="compositionally biased region" description="Basic and acidic residues" evidence="13">
    <location>
        <begin position="408"/>
        <end position="418"/>
    </location>
</feature>
<organism evidence="18 19">
    <name type="scientific">Umbra pygmaea</name>
    <name type="common">Eastern mudminnow</name>
    <dbReference type="NCBI Taxonomy" id="75934"/>
    <lineage>
        <taxon>Eukaryota</taxon>
        <taxon>Metazoa</taxon>
        <taxon>Chordata</taxon>
        <taxon>Craniata</taxon>
        <taxon>Vertebrata</taxon>
        <taxon>Euteleostomi</taxon>
        <taxon>Actinopterygii</taxon>
        <taxon>Neopterygii</taxon>
        <taxon>Teleostei</taxon>
        <taxon>Protacanthopterygii</taxon>
        <taxon>Esociformes</taxon>
        <taxon>Umbridae</taxon>
        <taxon>Umbra</taxon>
    </lineage>
</organism>
<dbReference type="Pfam" id="PF00102">
    <property type="entry name" value="Y_phosphatase"/>
    <property type="match status" value="1"/>
</dbReference>
<dbReference type="SUPFAM" id="SSF52799">
    <property type="entry name" value="(Phosphotyrosine protein) phosphatases II"/>
    <property type="match status" value="1"/>
</dbReference>
<evidence type="ECO:0000256" key="6">
    <source>
        <dbReference type="ARBA" id="ARBA00023018"/>
    </source>
</evidence>
<feature type="region of interest" description="Disordered" evidence="13">
    <location>
        <begin position="336"/>
        <end position="418"/>
    </location>
</feature>
<protein>
    <recommendedName>
        <fullName evidence="20">Receptor-type tyrosine-protein phosphatase-like N</fullName>
    </recommendedName>
</protein>
<evidence type="ECO:0000256" key="2">
    <source>
        <dbReference type="ARBA" id="ARBA00022553"/>
    </source>
</evidence>
<evidence type="ECO:0000256" key="8">
    <source>
        <dbReference type="ARBA" id="ARBA00023170"/>
    </source>
</evidence>
<dbReference type="SMART" id="SM00404">
    <property type="entry name" value="PTPc_motif"/>
    <property type="match status" value="1"/>
</dbReference>
<keyword evidence="8" id="KW-0675">Receptor</keyword>
<dbReference type="EMBL" id="JAGEUA010000001">
    <property type="protein sequence ID" value="KAL1022217.1"/>
    <property type="molecule type" value="Genomic_DNA"/>
</dbReference>
<dbReference type="InterPro" id="IPR000242">
    <property type="entry name" value="PTP_cat"/>
</dbReference>
<dbReference type="PANTHER" id="PTHR46106">
    <property type="entry name" value="IA-2 PROTEIN TYROSINE PHOSPHATASE, ISOFORM C"/>
    <property type="match status" value="1"/>
</dbReference>
<dbReference type="Proteomes" id="UP001557470">
    <property type="component" value="Unassembled WGS sequence"/>
</dbReference>
<keyword evidence="4 15" id="KW-0732">Signal</keyword>
<dbReference type="InterPro" id="IPR029021">
    <property type="entry name" value="Prot-tyrosine_phosphatase-like"/>
</dbReference>
<keyword evidence="7 14" id="KW-0472">Membrane</keyword>
<dbReference type="PROSITE" id="PS50056">
    <property type="entry name" value="TYR_PHOSPHATASE_2"/>
    <property type="match status" value="1"/>
</dbReference>
<dbReference type="PRINTS" id="PR00700">
    <property type="entry name" value="PRTYPHPHTASE"/>
</dbReference>
<dbReference type="InterPro" id="IPR038112">
    <property type="entry name" value="Receptor_IA-2_ectodomain_sf"/>
</dbReference>
<evidence type="ECO:0000256" key="12">
    <source>
        <dbReference type="ARBA" id="ARBA00034103"/>
    </source>
</evidence>
<evidence type="ECO:0000256" key="4">
    <source>
        <dbReference type="ARBA" id="ARBA00022729"/>
    </source>
</evidence>
<evidence type="ECO:0000256" key="9">
    <source>
        <dbReference type="ARBA" id="ARBA00023180"/>
    </source>
</evidence>
<evidence type="ECO:0000256" key="15">
    <source>
        <dbReference type="SAM" id="SignalP"/>
    </source>
</evidence>
<dbReference type="Pfam" id="PF11548">
    <property type="entry name" value="Receptor_IA-2"/>
    <property type="match status" value="1"/>
</dbReference>
<feature type="compositionally biased region" description="Gly residues" evidence="13">
    <location>
        <begin position="607"/>
        <end position="630"/>
    </location>
</feature>
<keyword evidence="3 14" id="KW-0812">Transmembrane</keyword>
<evidence type="ECO:0000256" key="1">
    <source>
        <dbReference type="ARBA" id="ARBA00004212"/>
    </source>
</evidence>
<dbReference type="GO" id="GO:0030658">
    <property type="term" value="C:transport vesicle membrane"/>
    <property type="evidence" value="ECO:0007669"/>
    <property type="project" value="UniProtKB-SubCell"/>
</dbReference>
<keyword evidence="5 14" id="KW-1133">Transmembrane helix</keyword>
<dbReference type="PROSITE" id="PS00383">
    <property type="entry name" value="TYR_PHOSPHATASE_1"/>
    <property type="match status" value="1"/>
</dbReference>
<gene>
    <name evidence="18" type="ORF">UPYG_G00023830</name>
</gene>
<evidence type="ECO:0000256" key="10">
    <source>
        <dbReference type="ARBA" id="ARBA00023329"/>
    </source>
</evidence>
<dbReference type="Pfam" id="PF14948">
    <property type="entry name" value="RESP18"/>
    <property type="match status" value="1"/>
</dbReference>
<keyword evidence="6" id="KW-0770">Synapse</keyword>
<evidence type="ECO:0000256" key="13">
    <source>
        <dbReference type="SAM" id="MobiDB-lite"/>
    </source>
</evidence>
<name>A0ABD0XNX2_UMBPY</name>
<evidence type="ECO:0000259" key="16">
    <source>
        <dbReference type="PROSITE" id="PS50055"/>
    </source>
</evidence>
<keyword evidence="10" id="KW-0968">Cytoplasmic vesicle</keyword>
<evidence type="ECO:0000313" key="19">
    <source>
        <dbReference type="Proteomes" id="UP001557470"/>
    </source>
</evidence>
<dbReference type="FunFam" id="3.90.190.10:FF:000017">
    <property type="entry name" value="receptor-type tyrosine-protein phosphatase-like N isoform X2"/>
    <property type="match status" value="1"/>
</dbReference>
<feature type="chain" id="PRO_5044746323" description="Receptor-type tyrosine-protein phosphatase-like N" evidence="15">
    <location>
        <begin position="23"/>
        <end position="960"/>
    </location>
</feature>
<dbReference type="Gene3D" id="3.30.70.2470">
    <property type="entry name" value="Protein-tyrosine phosphatase receptor IA-2 ectodomain"/>
    <property type="match status" value="1"/>
</dbReference>
<feature type="compositionally biased region" description="Polar residues" evidence="13">
    <location>
        <begin position="112"/>
        <end position="134"/>
    </location>
</feature>
<dbReference type="PROSITE" id="PS50055">
    <property type="entry name" value="TYR_PHOSPHATASE_PTP"/>
    <property type="match status" value="1"/>
</dbReference>
<dbReference type="Gene3D" id="3.90.190.10">
    <property type="entry name" value="Protein tyrosine phosphatase superfamily"/>
    <property type="match status" value="1"/>
</dbReference>
<keyword evidence="9" id="KW-0325">Glycoprotein</keyword>
<dbReference type="InterPro" id="IPR003595">
    <property type="entry name" value="Tyr_Pase_cat"/>
</dbReference>
<dbReference type="GO" id="GO:0045202">
    <property type="term" value="C:synapse"/>
    <property type="evidence" value="ECO:0007669"/>
    <property type="project" value="UniProtKB-SubCell"/>
</dbReference>
<evidence type="ECO:0000256" key="3">
    <source>
        <dbReference type="ARBA" id="ARBA00022692"/>
    </source>
</evidence>
<evidence type="ECO:0000256" key="7">
    <source>
        <dbReference type="ARBA" id="ARBA00023136"/>
    </source>
</evidence>
<feature type="compositionally biased region" description="Polar residues" evidence="13">
    <location>
        <begin position="190"/>
        <end position="205"/>
    </location>
</feature>
<dbReference type="AlphaFoldDB" id="A0ABD0XNX2"/>
<reference evidence="18 19" key="1">
    <citation type="submission" date="2024-06" db="EMBL/GenBank/DDBJ databases">
        <authorList>
            <person name="Pan Q."/>
            <person name="Wen M."/>
            <person name="Jouanno E."/>
            <person name="Zahm M."/>
            <person name="Klopp C."/>
            <person name="Cabau C."/>
            <person name="Louis A."/>
            <person name="Berthelot C."/>
            <person name="Parey E."/>
            <person name="Roest Crollius H."/>
            <person name="Montfort J."/>
            <person name="Robinson-Rechavi M."/>
            <person name="Bouchez O."/>
            <person name="Lampietro C."/>
            <person name="Lopez Roques C."/>
            <person name="Donnadieu C."/>
            <person name="Postlethwait J."/>
            <person name="Bobe J."/>
            <person name="Verreycken H."/>
            <person name="Guiguen Y."/>
        </authorList>
    </citation>
    <scope>NUCLEOTIDE SEQUENCE [LARGE SCALE GENOMIC DNA]</scope>
    <source>
        <strain evidence="18">Up_M1</strain>
        <tissue evidence="18">Testis</tissue>
    </source>
</reference>
<evidence type="ECO:0000313" key="18">
    <source>
        <dbReference type="EMBL" id="KAL1022217.1"/>
    </source>
</evidence>
<feature type="compositionally biased region" description="Basic and acidic residues" evidence="13">
    <location>
        <begin position="352"/>
        <end position="363"/>
    </location>
</feature>
<comment type="caution">
    <text evidence="18">The sequence shown here is derived from an EMBL/GenBank/DDBJ whole genome shotgun (WGS) entry which is preliminary data.</text>
</comment>
<feature type="domain" description="Tyrosine-protein phosphatase" evidence="16">
    <location>
        <begin position="690"/>
        <end position="950"/>
    </location>
</feature>
<dbReference type="SMART" id="SM01305">
    <property type="entry name" value="RESP18"/>
    <property type="match status" value="1"/>
</dbReference>
<dbReference type="SMART" id="SM00194">
    <property type="entry name" value="PTPc"/>
    <property type="match status" value="1"/>
</dbReference>
<dbReference type="InterPro" id="IPR033522">
    <property type="entry name" value="IA-2/IA-2_beta"/>
</dbReference>
<keyword evidence="19" id="KW-1185">Reference proteome</keyword>
<comment type="similarity">
    <text evidence="11">Belongs to the protein-tyrosine phosphatase family. Receptor class 8 subfamily.</text>
</comment>
<feature type="region of interest" description="Disordered" evidence="13">
    <location>
        <begin position="604"/>
        <end position="665"/>
    </location>
</feature>
<feature type="region of interest" description="Disordered" evidence="13">
    <location>
        <begin position="267"/>
        <end position="290"/>
    </location>
</feature>
<feature type="compositionally biased region" description="Low complexity" evidence="13">
    <location>
        <begin position="631"/>
        <end position="658"/>
    </location>
</feature>
<feature type="region of interest" description="Disordered" evidence="13">
    <location>
        <begin position="101"/>
        <end position="142"/>
    </location>
</feature>